<dbReference type="EMBL" id="QCYY01003017">
    <property type="protein sequence ID" value="ROT65905.1"/>
    <property type="molecule type" value="Genomic_DNA"/>
</dbReference>
<gene>
    <name evidence="9" type="ORF">C7M84_016103</name>
</gene>
<dbReference type="Pfam" id="PF00338">
    <property type="entry name" value="Ribosomal_S10"/>
    <property type="match status" value="1"/>
</dbReference>
<evidence type="ECO:0000256" key="3">
    <source>
        <dbReference type="ARBA" id="ARBA00022980"/>
    </source>
</evidence>
<keyword evidence="4" id="KW-0496">Mitochondrion</keyword>
<reference evidence="9 10" key="2">
    <citation type="submission" date="2019-01" db="EMBL/GenBank/DDBJ databases">
        <title>The decoding of complex shrimp genome reveals the adaptation for benthos swimmer, frequently molting mechanism and breeding impact on genome.</title>
        <authorList>
            <person name="Sun Y."/>
            <person name="Gao Y."/>
            <person name="Yu Y."/>
        </authorList>
    </citation>
    <scope>NUCLEOTIDE SEQUENCE [LARGE SCALE GENOMIC DNA]</scope>
    <source>
        <tissue evidence="9">Muscle</tissue>
    </source>
</reference>
<evidence type="ECO:0000256" key="5">
    <source>
        <dbReference type="ARBA" id="ARBA00023274"/>
    </source>
</evidence>
<evidence type="ECO:0000256" key="2">
    <source>
        <dbReference type="ARBA" id="ARBA00007102"/>
    </source>
</evidence>
<proteinExistence type="inferred from homology"/>
<dbReference type="InterPro" id="IPR027486">
    <property type="entry name" value="Ribosomal_uS10_dom"/>
</dbReference>
<evidence type="ECO:0000256" key="7">
    <source>
        <dbReference type="ARBA" id="ARBA00035544"/>
    </source>
</evidence>
<reference evidence="9 10" key="1">
    <citation type="submission" date="2018-04" db="EMBL/GenBank/DDBJ databases">
        <authorList>
            <person name="Zhang X."/>
            <person name="Yuan J."/>
            <person name="Li F."/>
            <person name="Xiang J."/>
        </authorList>
    </citation>
    <scope>NUCLEOTIDE SEQUENCE [LARGE SCALE GENOMIC DNA]</scope>
    <source>
        <tissue evidence="9">Muscle</tissue>
    </source>
</reference>
<dbReference type="SUPFAM" id="SSF54999">
    <property type="entry name" value="Ribosomal protein S10"/>
    <property type="match status" value="1"/>
</dbReference>
<evidence type="ECO:0000259" key="8">
    <source>
        <dbReference type="SMART" id="SM01403"/>
    </source>
</evidence>
<dbReference type="InterPro" id="IPR040055">
    <property type="entry name" value="Ribosomal_uS10m"/>
</dbReference>
<protein>
    <recommendedName>
        <fullName evidence="6">Small ribosomal subunit protein uS10m</fullName>
    </recommendedName>
    <alternativeName>
        <fullName evidence="7">28S ribosomal protein S10, mitochondrial</fullName>
    </alternativeName>
</protein>
<evidence type="ECO:0000256" key="4">
    <source>
        <dbReference type="ARBA" id="ARBA00023128"/>
    </source>
</evidence>
<dbReference type="Gene3D" id="3.30.70.600">
    <property type="entry name" value="Ribosomal protein S10 domain"/>
    <property type="match status" value="1"/>
</dbReference>
<dbReference type="InterPro" id="IPR036838">
    <property type="entry name" value="Ribosomal_uS10_dom_sf"/>
</dbReference>
<evidence type="ECO:0000256" key="1">
    <source>
        <dbReference type="ARBA" id="ARBA00004173"/>
    </source>
</evidence>
<dbReference type="STRING" id="6689.A0A3R7PBE8"/>
<dbReference type="PANTHER" id="PTHR13334">
    <property type="entry name" value="MITOCHONDRIAL 28S RIBOSOMAL PROTEIN S10"/>
    <property type="match status" value="1"/>
</dbReference>
<comment type="similarity">
    <text evidence="2">Belongs to the universal ribosomal protein uS10 family.</text>
</comment>
<name>A0A3R7PBE8_PENVA</name>
<dbReference type="GO" id="GO:0005763">
    <property type="term" value="C:mitochondrial small ribosomal subunit"/>
    <property type="evidence" value="ECO:0007669"/>
    <property type="project" value="InterPro"/>
</dbReference>
<evidence type="ECO:0000256" key="6">
    <source>
        <dbReference type="ARBA" id="ARBA00035261"/>
    </source>
</evidence>
<keyword evidence="10" id="KW-1185">Reference proteome</keyword>
<dbReference type="SMART" id="SM01403">
    <property type="entry name" value="Ribosomal_S10"/>
    <property type="match status" value="1"/>
</dbReference>
<feature type="domain" description="Small ribosomal subunit protein uS10" evidence="8">
    <location>
        <begin position="94"/>
        <end position="191"/>
    </location>
</feature>
<comment type="subcellular location">
    <subcellularLocation>
        <location evidence="1">Mitochondrion</location>
    </subcellularLocation>
</comment>
<keyword evidence="5" id="KW-0687">Ribonucleoprotein</keyword>
<dbReference type="PANTHER" id="PTHR13334:SF4">
    <property type="entry name" value="SMALL RIBOSOMAL SUBUNIT PROTEIN US10M"/>
    <property type="match status" value="1"/>
</dbReference>
<dbReference type="OrthoDB" id="366214at2759"/>
<dbReference type="AlphaFoldDB" id="A0A3R7PBE8"/>
<sequence>MRSTACSLLVRALRNEARSSFSGSNAVGKSTSWASLASATWLNGSRKHTPLSVPSASTPTVYSSRLLHSSTLNLSPSEVGLTVGEPDKLYSLVEVECRGHEPAVLRSYHTFVTTAARHLEIPVQEVLWPDKHIKRWTLLKSVHIYKKHRVQYEVRTHFLIMKFARLTGSTADTFLEYVQRNLPEGVAMKVTKHELQKLPEHVKPSAEVVA</sequence>
<organism evidence="9 10">
    <name type="scientific">Penaeus vannamei</name>
    <name type="common">Whiteleg shrimp</name>
    <name type="synonym">Litopenaeus vannamei</name>
    <dbReference type="NCBI Taxonomy" id="6689"/>
    <lineage>
        <taxon>Eukaryota</taxon>
        <taxon>Metazoa</taxon>
        <taxon>Ecdysozoa</taxon>
        <taxon>Arthropoda</taxon>
        <taxon>Crustacea</taxon>
        <taxon>Multicrustacea</taxon>
        <taxon>Malacostraca</taxon>
        <taxon>Eumalacostraca</taxon>
        <taxon>Eucarida</taxon>
        <taxon>Decapoda</taxon>
        <taxon>Dendrobranchiata</taxon>
        <taxon>Penaeoidea</taxon>
        <taxon>Penaeidae</taxon>
        <taxon>Penaeus</taxon>
    </lineage>
</organism>
<keyword evidence="3 9" id="KW-0689">Ribosomal protein</keyword>
<evidence type="ECO:0000313" key="9">
    <source>
        <dbReference type="EMBL" id="ROT65905.1"/>
    </source>
</evidence>
<dbReference type="Proteomes" id="UP000283509">
    <property type="component" value="Unassembled WGS sequence"/>
</dbReference>
<accession>A0A3R7PBE8</accession>
<evidence type="ECO:0000313" key="10">
    <source>
        <dbReference type="Proteomes" id="UP000283509"/>
    </source>
</evidence>
<comment type="caution">
    <text evidence="9">The sequence shown here is derived from an EMBL/GenBank/DDBJ whole genome shotgun (WGS) entry which is preliminary data.</text>
</comment>